<feature type="non-terminal residue" evidence="6">
    <location>
        <position position="1"/>
    </location>
</feature>
<dbReference type="SUPFAM" id="SSF57667">
    <property type="entry name" value="beta-beta-alpha zinc fingers"/>
    <property type="match status" value="1"/>
</dbReference>
<feature type="non-terminal residue" evidence="6">
    <location>
        <position position="243"/>
    </location>
</feature>
<name>A0ABD2DT61_DAUMA</name>
<dbReference type="GO" id="GO:0008270">
    <property type="term" value="F:zinc ion binding"/>
    <property type="evidence" value="ECO:0007669"/>
    <property type="project" value="UniProtKB-KW"/>
</dbReference>
<dbReference type="Proteomes" id="UP001610411">
    <property type="component" value="Unassembled WGS sequence"/>
</dbReference>
<dbReference type="InterPro" id="IPR050169">
    <property type="entry name" value="Krueppel_C2H2_ZnF"/>
</dbReference>
<organism evidence="6 7">
    <name type="scientific">Daubentonia madagascariensis</name>
    <name type="common">Aye-aye</name>
    <name type="synonym">Sciurus madagascariensis</name>
    <dbReference type="NCBI Taxonomy" id="31869"/>
    <lineage>
        <taxon>Eukaryota</taxon>
        <taxon>Metazoa</taxon>
        <taxon>Chordata</taxon>
        <taxon>Craniata</taxon>
        <taxon>Vertebrata</taxon>
        <taxon>Euteleostomi</taxon>
        <taxon>Mammalia</taxon>
        <taxon>Eutheria</taxon>
        <taxon>Euarchontoglires</taxon>
        <taxon>Primates</taxon>
        <taxon>Strepsirrhini</taxon>
        <taxon>Chiromyiformes</taxon>
        <taxon>Daubentoniidae</taxon>
        <taxon>Daubentonia</taxon>
    </lineage>
</organism>
<reference evidence="6 7" key="1">
    <citation type="journal article" date="2024" name="G3 (Bethesda)">
        <title>A hybrid genome assembly of the endangered aye-aye (Daubentonia madagascariensis).</title>
        <authorList>
            <person name="Versoza C.J."/>
            <person name="Pfeifer S.P."/>
        </authorList>
    </citation>
    <scope>NUCLEOTIDE SEQUENCE [LARGE SCALE GENOMIC DNA]</scope>
    <source>
        <strain evidence="6">6821</strain>
    </source>
</reference>
<dbReference type="Gene3D" id="6.10.140.140">
    <property type="match status" value="1"/>
</dbReference>
<dbReference type="InterPro" id="IPR036236">
    <property type="entry name" value="Znf_C2H2_sf"/>
</dbReference>
<sequence>VNKPGSLSFGDVAVGFTQEQWQHLDPAQRSLYRDVMLETYSHLVSVGCCVTKPEVIFKLEQGEEPWVVEEESPRQSHADFCIVDDLMEKSQENQDQHLWKVDFVNSKTLTKERNSVLGKTFYLDTNPVLLRKIPGNYDSYGMSLNYISELIISNRNSLVRKPDEFNAPGKFLLCRKHENPHAREKPFECDRNRKAISQNEDLFQHQDIQTQKQCFEYNECGKAFHEEAAFITQKRACSWEKPC</sequence>
<dbReference type="PANTHER" id="PTHR23232">
    <property type="entry name" value="KRAB DOMAIN C2H2 ZINC FINGER"/>
    <property type="match status" value="1"/>
</dbReference>
<evidence type="ECO:0000256" key="1">
    <source>
        <dbReference type="ARBA" id="ARBA00022723"/>
    </source>
</evidence>
<comment type="caution">
    <text evidence="6">The sequence shown here is derived from an EMBL/GenBank/DDBJ whole genome shotgun (WGS) entry which is preliminary data.</text>
</comment>
<evidence type="ECO:0000313" key="7">
    <source>
        <dbReference type="Proteomes" id="UP001610411"/>
    </source>
</evidence>
<proteinExistence type="predicted"/>
<dbReference type="Gene3D" id="3.30.160.60">
    <property type="entry name" value="Classic Zinc Finger"/>
    <property type="match status" value="1"/>
</dbReference>
<evidence type="ECO:0000313" key="6">
    <source>
        <dbReference type="EMBL" id="KAL2769985.1"/>
    </source>
</evidence>
<evidence type="ECO:0000256" key="4">
    <source>
        <dbReference type="ARBA" id="ARBA00022833"/>
    </source>
</evidence>
<gene>
    <name evidence="6" type="ORF">WCI35_022733</name>
</gene>
<dbReference type="SUPFAM" id="SSF109640">
    <property type="entry name" value="KRAB domain (Kruppel-associated box)"/>
    <property type="match status" value="1"/>
</dbReference>
<dbReference type="CDD" id="cd07765">
    <property type="entry name" value="KRAB_A-box"/>
    <property type="match status" value="1"/>
</dbReference>
<dbReference type="InterPro" id="IPR036051">
    <property type="entry name" value="KRAB_dom_sf"/>
</dbReference>
<feature type="domain" description="KRAB" evidence="5">
    <location>
        <begin position="7"/>
        <end position="78"/>
    </location>
</feature>
<dbReference type="EMBL" id="JBFSEQ010000008">
    <property type="protein sequence ID" value="KAL2769985.1"/>
    <property type="molecule type" value="Genomic_DNA"/>
</dbReference>
<keyword evidence="3" id="KW-0863">Zinc-finger</keyword>
<evidence type="ECO:0000256" key="2">
    <source>
        <dbReference type="ARBA" id="ARBA00022737"/>
    </source>
</evidence>
<dbReference type="Pfam" id="PF01352">
    <property type="entry name" value="KRAB"/>
    <property type="match status" value="1"/>
</dbReference>
<evidence type="ECO:0000256" key="3">
    <source>
        <dbReference type="ARBA" id="ARBA00022771"/>
    </source>
</evidence>
<protein>
    <submittedName>
        <fullName evidence="6">Zinc finger protein 487 isoform 3</fullName>
    </submittedName>
</protein>
<dbReference type="SMART" id="SM00349">
    <property type="entry name" value="KRAB"/>
    <property type="match status" value="1"/>
</dbReference>
<keyword evidence="7" id="KW-1185">Reference proteome</keyword>
<keyword evidence="2" id="KW-0677">Repeat</keyword>
<dbReference type="PROSITE" id="PS50805">
    <property type="entry name" value="KRAB"/>
    <property type="match status" value="1"/>
</dbReference>
<dbReference type="InterPro" id="IPR001909">
    <property type="entry name" value="KRAB"/>
</dbReference>
<keyword evidence="1" id="KW-0479">Metal-binding</keyword>
<dbReference type="PANTHER" id="PTHR23232:SF116">
    <property type="entry name" value="ZINC FINGER PROTEIN 487"/>
    <property type="match status" value="1"/>
</dbReference>
<keyword evidence="4" id="KW-0862">Zinc</keyword>
<accession>A0ABD2DT61</accession>
<evidence type="ECO:0000259" key="5">
    <source>
        <dbReference type="PROSITE" id="PS50805"/>
    </source>
</evidence>
<dbReference type="AlphaFoldDB" id="A0ABD2DT61"/>